<accession>A0AA46A7W5</accession>
<dbReference type="Proteomes" id="UP000186216">
    <property type="component" value="Unassembled WGS sequence"/>
</dbReference>
<protein>
    <submittedName>
        <fullName evidence="1">Uncharacterized protein</fullName>
    </submittedName>
</protein>
<name>A0AA46A7W5_9RHOB</name>
<sequence>MPLDSLDRISLQHRVDDIARDLEAQ</sequence>
<gene>
    <name evidence="1" type="ORF">SAMN05421772_1503</name>
</gene>
<evidence type="ECO:0000313" key="1">
    <source>
        <dbReference type="EMBL" id="SIT19142.1"/>
    </source>
</evidence>
<evidence type="ECO:0000313" key="2">
    <source>
        <dbReference type="Proteomes" id="UP000186216"/>
    </source>
</evidence>
<dbReference type="AlphaFoldDB" id="A0AA46A7W5"/>
<reference evidence="1 2" key="1">
    <citation type="submission" date="2017-01" db="EMBL/GenBank/DDBJ databases">
        <authorList>
            <person name="Varghese N."/>
            <person name="Submissions S."/>
        </authorList>
    </citation>
    <scope>NUCLEOTIDE SEQUENCE [LARGE SCALE GENOMIC DNA]</scope>
    <source>
        <strain evidence="1 2">DSM 18447</strain>
    </source>
</reference>
<comment type="caution">
    <text evidence="1">The sequence shown here is derived from an EMBL/GenBank/DDBJ whole genome shotgun (WGS) entry which is preliminary data.</text>
</comment>
<dbReference type="EMBL" id="FTOU01000050">
    <property type="protein sequence ID" value="SIT19142.1"/>
    <property type="molecule type" value="Genomic_DNA"/>
</dbReference>
<proteinExistence type="predicted"/>
<organism evidence="1 2">
    <name type="scientific">Paracoccus saliphilus</name>
    <dbReference type="NCBI Taxonomy" id="405559"/>
    <lineage>
        <taxon>Bacteria</taxon>
        <taxon>Pseudomonadati</taxon>
        <taxon>Pseudomonadota</taxon>
        <taxon>Alphaproteobacteria</taxon>
        <taxon>Rhodobacterales</taxon>
        <taxon>Paracoccaceae</taxon>
        <taxon>Paracoccus</taxon>
    </lineage>
</organism>